<sequence>MNEFPLFLAPALAGLPAPAFARERALLRRYVFHMAALRDFNIWAASDEYTLRESIKRMRNLVEKTMVALWGTYWNLKHFCDRHPDFPFTNHMEEMKVQIERFGGDLPERLDVAERQQLLLSSKMAFLPQKQAELLLAFVNRNIDVQNEIEKKEYEAAAIQQGTEPPVFPVYHMQPGNDAQLVNAFIIDMTMVNRIYLRQSCPVENCLHPLDFGSCFQARHFKYCLEHVAWVSNEDKTCHRAPTGAVCDGALFEWDPNFPGECLRCAALRYDPDEDLYWVHRQIHRLQQDRLHQEQHQLAPEHLHEDLDVVITELNEGDNMSNFAPMDTEYEADGDDTTSETEYDRELAAYLQFVRESKQT</sequence>
<dbReference type="Proteomes" id="UP000481861">
    <property type="component" value="Unassembled WGS sequence"/>
</dbReference>
<evidence type="ECO:0000313" key="1">
    <source>
        <dbReference type="EMBL" id="KAF2876208.1"/>
    </source>
</evidence>
<comment type="caution">
    <text evidence="1">The sequence shown here is derived from an EMBL/GenBank/DDBJ whole genome shotgun (WGS) entry which is preliminary data.</text>
</comment>
<accession>A0A7C8ICM9</accession>
<organism evidence="1 2">
    <name type="scientific">Massariosphaeria phaeospora</name>
    <dbReference type="NCBI Taxonomy" id="100035"/>
    <lineage>
        <taxon>Eukaryota</taxon>
        <taxon>Fungi</taxon>
        <taxon>Dikarya</taxon>
        <taxon>Ascomycota</taxon>
        <taxon>Pezizomycotina</taxon>
        <taxon>Dothideomycetes</taxon>
        <taxon>Pleosporomycetidae</taxon>
        <taxon>Pleosporales</taxon>
        <taxon>Pleosporales incertae sedis</taxon>
        <taxon>Massariosphaeria</taxon>
    </lineage>
</organism>
<dbReference type="EMBL" id="JAADJZ010000003">
    <property type="protein sequence ID" value="KAF2876208.1"/>
    <property type="molecule type" value="Genomic_DNA"/>
</dbReference>
<evidence type="ECO:0000313" key="2">
    <source>
        <dbReference type="Proteomes" id="UP000481861"/>
    </source>
</evidence>
<proteinExistence type="predicted"/>
<protein>
    <submittedName>
        <fullName evidence="1">Uncharacterized protein</fullName>
    </submittedName>
</protein>
<keyword evidence="2" id="KW-1185">Reference proteome</keyword>
<name>A0A7C8ICM9_9PLEO</name>
<reference evidence="1 2" key="1">
    <citation type="submission" date="2020-01" db="EMBL/GenBank/DDBJ databases">
        <authorList>
            <consortium name="DOE Joint Genome Institute"/>
            <person name="Haridas S."/>
            <person name="Albert R."/>
            <person name="Binder M."/>
            <person name="Bloem J."/>
            <person name="Labutti K."/>
            <person name="Salamov A."/>
            <person name="Andreopoulos B."/>
            <person name="Baker S.E."/>
            <person name="Barry K."/>
            <person name="Bills G."/>
            <person name="Bluhm B.H."/>
            <person name="Cannon C."/>
            <person name="Castanera R."/>
            <person name="Culley D.E."/>
            <person name="Daum C."/>
            <person name="Ezra D."/>
            <person name="Gonzalez J.B."/>
            <person name="Henrissat B."/>
            <person name="Kuo A."/>
            <person name="Liang C."/>
            <person name="Lipzen A."/>
            <person name="Lutzoni F."/>
            <person name="Magnuson J."/>
            <person name="Mondo S."/>
            <person name="Nolan M."/>
            <person name="Ohm R."/>
            <person name="Pangilinan J."/>
            <person name="Park H.-J.H."/>
            <person name="Ramirez L."/>
            <person name="Alfaro M."/>
            <person name="Sun H."/>
            <person name="Tritt A."/>
            <person name="Yoshinaga Y."/>
            <person name="Zwiers L.-H.L."/>
            <person name="Turgeon B.G."/>
            <person name="Goodwin S.B."/>
            <person name="Spatafora J.W."/>
            <person name="Crous P.W."/>
            <person name="Grigoriev I.V."/>
        </authorList>
    </citation>
    <scope>NUCLEOTIDE SEQUENCE [LARGE SCALE GENOMIC DNA]</scope>
    <source>
        <strain evidence="1 2">CBS 611.86</strain>
    </source>
</reference>
<dbReference type="AlphaFoldDB" id="A0A7C8ICM9"/>
<gene>
    <name evidence="1" type="ORF">BDV95DRAFT_590365</name>
</gene>